<name>A0A9X3FQ46_9LACT</name>
<dbReference type="InterPro" id="IPR029491">
    <property type="entry name" value="Helicase_HTH"/>
</dbReference>
<keyword evidence="3" id="KW-1185">Reference proteome</keyword>
<evidence type="ECO:0000313" key="2">
    <source>
        <dbReference type="EMBL" id="MCZ0725946.1"/>
    </source>
</evidence>
<organism evidence="2 3">
    <name type="scientific">Aerococcus kribbianus</name>
    <dbReference type="NCBI Taxonomy" id="2999064"/>
    <lineage>
        <taxon>Bacteria</taxon>
        <taxon>Bacillati</taxon>
        <taxon>Bacillota</taxon>
        <taxon>Bacilli</taxon>
        <taxon>Lactobacillales</taxon>
        <taxon>Aerococcaceae</taxon>
        <taxon>Aerococcus</taxon>
    </lineage>
</organism>
<sequence>MKMIVASLQEKRQTVSDNRLYQVLVGRRTATTLFFAVEAQVQAFHGLLPHLSKEQWQVFCQDNTRPNWDKIRLVEAKDLWLQANNQIPKAVRNLWWESFALLLQSLSYTRHQNNSFIPISQTHQAQHIVKLYFAHYRQKNRTMTKADIAKACFEEIKRFANQYPQGLNDLFWPQFSGDQVLGATVDQVARQANYDSREVALISSAYFDTLLATCIQSNGVLGEFFRLLVQHAHPWNQSIEITFCHLNEGLGMEEIARKRGLKVSTINDHLQEILLYFPQAFKQDFCQQLGQDLEAMPKNLPESYADFQALYGVDKPFYLFRLWQYYDRVKQLPLGGVWDD</sequence>
<evidence type="ECO:0000313" key="3">
    <source>
        <dbReference type="Proteomes" id="UP001146670"/>
    </source>
</evidence>
<evidence type="ECO:0000259" key="1">
    <source>
        <dbReference type="Pfam" id="PF14493"/>
    </source>
</evidence>
<comment type="caution">
    <text evidence="2">The sequence shown here is derived from an EMBL/GenBank/DDBJ whole genome shotgun (WGS) entry which is preliminary data.</text>
</comment>
<dbReference type="EMBL" id="JAPRFR010000002">
    <property type="protein sequence ID" value="MCZ0725946.1"/>
    <property type="molecule type" value="Genomic_DNA"/>
</dbReference>
<protein>
    <submittedName>
        <fullName evidence="2">Helix-turn-helix domain-containing protein</fullName>
    </submittedName>
</protein>
<accession>A0A9X3FQ46</accession>
<proteinExistence type="predicted"/>
<dbReference type="RefSeq" id="WP_268752277.1">
    <property type="nucleotide sequence ID" value="NZ_JAPRFQ010000002.1"/>
</dbReference>
<dbReference type="Proteomes" id="UP001146670">
    <property type="component" value="Unassembled WGS sequence"/>
</dbReference>
<dbReference type="AlphaFoldDB" id="A0A9X3FQ46"/>
<gene>
    <name evidence="2" type="ORF">OW157_05100</name>
</gene>
<reference evidence="2" key="1">
    <citation type="submission" date="2022-12" db="EMBL/GenBank/DDBJ databases">
        <title>Description and comparative metabolic analysis of Aerococcus sp. nov., isolated from the feces of a pig.</title>
        <authorList>
            <person name="Chang Y.-H."/>
        </authorList>
    </citation>
    <scope>NUCLEOTIDE SEQUENCE</scope>
    <source>
        <strain evidence="2">YH-aer222</strain>
    </source>
</reference>
<feature type="domain" description="Helicase Helix-turn-helix" evidence="1">
    <location>
        <begin position="239"/>
        <end position="275"/>
    </location>
</feature>
<dbReference type="Pfam" id="PF14493">
    <property type="entry name" value="HTH_40"/>
    <property type="match status" value="1"/>
</dbReference>